<evidence type="ECO:0000313" key="1">
    <source>
        <dbReference type="EMBL" id="ELP88129.1"/>
    </source>
</evidence>
<organism evidence="1 2">
    <name type="scientific">Entamoeba invadens IP1</name>
    <dbReference type="NCBI Taxonomy" id="370355"/>
    <lineage>
        <taxon>Eukaryota</taxon>
        <taxon>Amoebozoa</taxon>
        <taxon>Evosea</taxon>
        <taxon>Archamoebae</taxon>
        <taxon>Mastigamoebida</taxon>
        <taxon>Entamoebidae</taxon>
        <taxon>Entamoeba</taxon>
    </lineage>
</organism>
<dbReference type="AlphaFoldDB" id="A0A0A1U276"/>
<gene>
    <name evidence="1" type="ORF">EIN_223120</name>
</gene>
<evidence type="ECO:0000313" key="2">
    <source>
        <dbReference type="Proteomes" id="UP000014680"/>
    </source>
</evidence>
<dbReference type="EMBL" id="KB206756">
    <property type="protein sequence ID" value="ELP88129.1"/>
    <property type="molecule type" value="Genomic_DNA"/>
</dbReference>
<keyword evidence="2" id="KW-1185">Reference proteome</keyword>
<dbReference type="KEGG" id="eiv:EIN_223120"/>
<reference evidence="1 2" key="1">
    <citation type="submission" date="2012-10" db="EMBL/GenBank/DDBJ databases">
        <authorList>
            <person name="Zafar N."/>
            <person name="Inman J."/>
            <person name="Hall N."/>
            <person name="Lorenzi H."/>
            <person name="Caler E."/>
        </authorList>
    </citation>
    <scope>NUCLEOTIDE SEQUENCE [LARGE SCALE GENOMIC DNA]</scope>
    <source>
        <strain evidence="1 2">IP1</strain>
    </source>
</reference>
<feature type="non-terminal residue" evidence="1">
    <location>
        <position position="252"/>
    </location>
</feature>
<protein>
    <recommendedName>
        <fullName evidence="3">F-box domain-containing protein</fullName>
    </recommendedName>
</protein>
<dbReference type="GeneID" id="14887404"/>
<feature type="non-terminal residue" evidence="1">
    <location>
        <position position="1"/>
    </location>
</feature>
<name>A0A0A1U276_ENTIV</name>
<proteinExistence type="predicted"/>
<sequence>MTYLPSPLIARLFFFLRTIDDAINLVLVCKKCLMSSLSLLINPYYPMYPHYSKCVEARDERKDVLRELRLFPKIQILQFRNELQMEEIQPYNFIRVMTGKVPFGLESLRNKMVKQIEESFFAPLSTSLRQLYITIAMESLPDSQSCDGNVMLQRLDCELKNITNLQFLQTLKLRFVSRNENIVNGCVLQSSTSLITFNDRILWVADHFKNKAISVIFELDFPNPVLLIKLKQLSTKFVMVTSNAMNMDKNYL</sequence>
<evidence type="ECO:0008006" key="3">
    <source>
        <dbReference type="Google" id="ProtNLM"/>
    </source>
</evidence>
<accession>A0A0A1U276</accession>
<dbReference type="RefSeq" id="XP_004254900.1">
    <property type="nucleotide sequence ID" value="XM_004254852.1"/>
</dbReference>
<dbReference type="VEuPathDB" id="AmoebaDB:EIN_223120"/>
<dbReference type="Proteomes" id="UP000014680">
    <property type="component" value="Unassembled WGS sequence"/>
</dbReference>